<accession>A0A4Y7TTU5</accession>
<organism evidence="2 3">
    <name type="scientific">Coprinellus micaceus</name>
    <name type="common">Glistening ink-cap mushroom</name>
    <name type="synonym">Coprinus micaceus</name>
    <dbReference type="NCBI Taxonomy" id="71717"/>
    <lineage>
        <taxon>Eukaryota</taxon>
        <taxon>Fungi</taxon>
        <taxon>Dikarya</taxon>
        <taxon>Basidiomycota</taxon>
        <taxon>Agaricomycotina</taxon>
        <taxon>Agaricomycetes</taxon>
        <taxon>Agaricomycetidae</taxon>
        <taxon>Agaricales</taxon>
        <taxon>Agaricineae</taxon>
        <taxon>Psathyrellaceae</taxon>
        <taxon>Coprinellus</taxon>
    </lineage>
</organism>
<evidence type="ECO:0000256" key="1">
    <source>
        <dbReference type="SAM" id="MobiDB-lite"/>
    </source>
</evidence>
<feature type="region of interest" description="Disordered" evidence="1">
    <location>
        <begin position="326"/>
        <end position="855"/>
    </location>
</feature>
<feature type="compositionally biased region" description="Basic and acidic residues" evidence="1">
    <location>
        <begin position="470"/>
        <end position="487"/>
    </location>
</feature>
<keyword evidence="3" id="KW-1185">Reference proteome</keyword>
<dbReference type="Gene3D" id="1.10.10.2670">
    <property type="entry name" value="E3 ubiquitin-protein ligase"/>
    <property type="match status" value="1"/>
</dbReference>
<evidence type="ECO:0000313" key="3">
    <source>
        <dbReference type="Proteomes" id="UP000298030"/>
    </source>
</evidence>
<feature type="compositionally biased region" description="Basic and acidic residues" evidence="1">
    <location>
        <begin position="783"/>
        <end position="794"/>
    </location>
</feature>
<feature type="compositionally biased region" description="Low complexity" evidence="1">
    <location>
        <begin position="329"/>
        <end position="342"/>
    </location>
</feature>
<feature type="compositionally biased region" description="Polar residues" evidence="1">
    <location>
        <begin position="445"/>
        <end position="463"/>
    </location>
</feature>
<feature type="compositionally biased region" description="Low complexity" evidence="1">
    <location>
        <begin position="719"/>
        <end position="728"/>
    </location>
</feature>
<feature type="compositionally biased region" description="Low complexity" evidence="1">
    <location>
        <begin position="398"/>
        <end position="411"/>
    </location>
</feature>
<evidence type="ECO:0000313" key="2">
    <source>
        <dbReference type="EMBL" id="TEB37605.1"/>
    </source>
</evidence>
<evidence type="ECO:0008006" key="4">
    <source>
        <dbReference type="Google" id="ProtNLM"/>
    </source>
</evidence>
<sequence length="946" mass="107893">MPLPTNGSFPILGYSRPGEAVQSKPKRAIIVRMSPETLKALQDFPNNPPMEFQFGENPKIYIGDECFNLNPAPETTPHDLYLRASSATKKNPPFKLHANIIGKLTVQRELVAAVGEKVRGSATEAIAQRARTNVMTEDPKALITETKRQKEAARQLQKKKKSEGLTGIGASSRSSGSSLLDKAKNKAVASAERMGTAKIPSNPLDRLSPDRAQDIRRRLIHFVAQAERSEDEVVRAIGGSNPSPQSRQVICHILDEVAEQVGKPGSKYRLKAKSWKEVRPYEWDKWSDSERTKICREARIKLSNLGVPESDPLWAHFVYRRPNNSNGFAASPSHPSQSSSAQTAGRRGTPEPKRPLMTSDYREKEKEKAGASRVKAKGEIMAKDESRSASRNGRESPSEMSRVASSSSSTSRKQPGSGFKAPNSKLSNDITRDTTPSRKTDMRPPSTTGRDSPSASSVRSDTQVGRVARRNGERAGSVHDSDTERRRTGQVHQGSKLVQRTKVEDEYQDSDVERRRQQRHADQERQREKEREREWEREEKEREREREREKEREWEREQEEKEKLREKERRQREREKDRERERRERERERPRESDKERERKERERRDRDRVRVNGRDRDAEREKPSRMKELRREREEGEASDAGSASASKRKARAVDDDDDDYSPSKSSQKRRRTDPAPMGLPPKPKADPYPESRYERSYSRQSESAESKRIKREPSPVPSLSHRTSSSSHKRARSPLPPAPNKRAAIPVPRDRDTDSRSGSLKPRKSYKQENSDMIYTDSSDSDTRPRHKDELPQSRTASTAQRRVADSIGKLLELPVHPTKLEPGSDRNTLTPLPSNGNGRIPSQNGMSRPHERLASLQKEYSKKFYPYDEQWRNMDAQQRALKRMLKKFRSGVDSVSEDDNPLMESGDLEKGVGKLRKMADELILLDKEIKTLKDICGARVLSD</sequence>
<reference evidence="2 3" key="1">
    <citation type="journal article" date="2019" name="Nat. Ecol. Evol.">
        <title>Megaphylogeny resolves global patterns of mushroom evolution.</title>
        <authorList>
            <person name="Varga T."/>
            <person name="Krizsan K."/>
            <person name="Foldi C."/>
            <person name="Dima B."/>
            <person name="Sanchez-Garcia M."/>
            <person name="Sanchez-Ramirez S."/>
            <person name="Szollosi G.J."/>
            <person name="Szarkandi J.G."/>
            <person name="Papp V."/>
            <person name="Albert L."/>
            <person name="Andreopoulos W."/>
            <person name="Angelini C."/>
            <person name="Antonin V."/>
            <person name="Barry K.W."/>
            <person name="Bougher N.L."/>
            <person name="Buchanan P."/>
            <person name="Buyck B."/>
            <person name="Bense V."/>
            <person name="Catcheside P."/>
            <person name="Chovatia M."/>
            <person name="Cooper J."/>
            <person name="Damon W."/>
            <person name="Desjardin D."/>
            <person name="Finy P."/>
            <person name="Geml J."/>
            <person name="Haridas S."/>
            <person name="Hughes K."/>
            <person name="Justo A."/>
            <person name="Karasinski D."/>
            <person name="Kautmanova I."/>
            <person name="Kiss B."/>
            <person name="Kocsube S."/>
            <person name="Kotiranta H."/>
            <person name="LaButti K.M."/>
            <person name="Lechner B.E."/>
            <person name="Liimatainen K."/>
            <person name="Lipzen A."/>
            <person name="Lukacs Z."/>
            <person name="Mihaltcheva S."/>
            <person name="Morgado L.N."/>
            <person name="Niskanen T."/>
            <person name="Noordeloos M.E."/>
            <person name="Ohm R.A."/>
            <person name="Ortiz-Santana B."/>
            <person name="Ovrebo C."/>
            <person name="Racz N."/>
            <person name="Riley R."/>
            <person name="Savchenko A."/>
            <person name="Shiryaev A."/>
            <person name="Soop K."/>
            <person name="Spirin V."/>
            <person name="Szebenyi C."/>
            <person name="Tomsovsky M."/>
            <person name="Tulloss R.E."/>
            <person name="Uehling J."/>
            <person name="Grigoriev I.V."/>
            <person name="Vagvolgyi C."/>
            <person name="Papp T."/>
            <person name="Martin F.M."/>
            <person name="Miettinen O."/>
            <person name="Hibbett D.S."/>
            <person name="Nagy L.G."/>
        </authorList>
    </citation>
    <scope>NUCLEOTIDE SEQUENCE [LARGE SCALE GENOMIC DNA]</scope>
    <source>
        <strain evidence="2 3">FP101781</strain>
    </source>
</reference>
<feature type="compositionally biased region" description="Basic and acidic residues" evidence="1">
    <location>
        <begin position="348"/>
        <end position="397"/>
    </location>
</feature>
<feature type="compositionally biased region" description="Basic and acidic residues" evidence="1">
    <location>
        <begin position="685"/>
        <end position="715"/>
    </location>
</feature>
<dbReference type="SUPFAM" id="SSF46785">
    <property type="entry name" value="Winged helix' DNA-binding domain"/>
    <property type="match status" value="1"/>
</dbReference>
<dbReference type="STRING" id="71717.A0A4Y7TTU5"/>
<name>A0A4Y7TTU5_COPMI</name>
<feature type="compositionally biased region" description="Basic and acidic residues" evidence="1">
    <location>
        <begin position="430"/>
        <end position="442"/>
    </location>
</feature>
<dbReference type="Proteomes" id="UP000298030">
    <property type="component" value="Unassembled WGS sequence"/>
</dbReference>
<comment type="caution">
    <text evidence="2">The sequence shown here is derived from an EMBL/GenBank/DDBJ whole genome shotgun (WGS) entry which is preliminary data.</text>
</comment>
<dbReference type="AlphaFoldDB" id="A0A4Y7TTU5"/>
<dbReference type="InterPro" id="IPR036390">
    <property type="entry name" value="WH_DNA-bd_sf"/>
</dbReference>
<feature type="compositionally biased region" description="Polar residues" evidence="1">
    <location>
        <begin position="828"/>
        <end position="849"/>
    </location>
</feature>
<gene>
    <name evidence="2" type="ORF">FA13DRAFT_1726716</name>
</gene>
<proteinExistence type="predicted"/>
<dbReference type="InterPro" id="IPR042065">
    <property type="entry name" value="E3_ELL-like"/>
</dbReference>
<feature type="compositionally biased region" description="Basic and acidic residues" evidence="1">
    <location>
        <begin position="501"/>
        <end position="637"/>
    </location>
</feature>
<dbReference type="EMBL" id="QPFP01000004">
    <property type="protein sequence ID" value="TEB37605.1"/>
    <property type="molecule type" value="Genomic_DNA"/>
</dbReference>
<protein>
    <recommendedName>
        <fullName evidence="4">RNA polymerase II elongation factor ELL N-terminal domain-containing protein</fullName>
    </recommendedName>
</protein>
<dbReference type="OrthoDB" id="2587563at2759"/>
<feature type="region of interest" description="Disordered" evidence="1">
    <location>
        <begin position="146"/>
        <end position="187"/>
    </location>
</feature>